<evidence type="ECO:0000313" key="4">
    <source>
        <dbReference type="Proteomes" id="UP001345691"/>
    </source>
</evidence>
<dbReference type="PANTHER" id="PTHR43591">
    <property type="entry name" value="METHYLTRANSFERASE"/>
    <property type="match status" value="1"/>
</dbReference>
<dbReference type="PANTHER" id="PTHR43591:SF24">
    <property type="entry name" value="2-METHOXY-6-POLYPRENYL-1,4-BENZOQUINOL METHYLASE, MITOCHONDRIAL"/>
    <property type="match status" value="1"/>
</dbReference>
<evidence type="ECO:0008006" key="5">
    <source>
        <dbReference type="Google" id="ProtNLM"/>
    </source>
</evidence>
<comment type="caution">
    <text evidence="3">The sequence shown here is derived from an EMBL/GenBank/DDBJ whole genome shotgun (WGS) entry which is preliminary data.</text>
</comment>
<feature type="domain" description="Methyltransferase" evidence="1">
    <location>
        <begin position="468"/>
        <end position="574"/>
    </location>
</feature>
<dbReference type="InterPro" id="IPR029063">
    <property type="entry name" value="SAM-dependent_MTases_sf"/>
</dbReference>
<dbReference type="Pfam" id="PF13847">
    <property type="entry name" value="Methyltransf_31"/>
    <property type="match status" value="1"/>
</dbReference>
<dbReference type="EMBL" id="JAVRRF010000007">
    <property type="protein sequence ID" value="KAK5063639.1"/>
    <property type="molecule type" value="Genomic_DNA"/>
</dbReference>
<dbReference type="Pfam" id="PF25053">
    <property type="entry name" value="DUF7791"/>
    <property type="match status" value="1"/>
</dbReference>
<feature type="domain" description="DUF7791" evidence="2">
    <location>
        <begin position="64"/>
        <end position="111"/>
    </location>
</feature>
<reference evidence="3 4" key="1">
    <citation type="submission" date="2023-08" db="EMBL/GenBank/DDBJ databases">
        <title>Black Yeasts Isolated from many extreme environments.</title>
        <authorList>
            <person name="Coleine C."/>
            <person name="Stajich J.E."/>
            <person name="Selbmann L."/>
        </authorList>
    </citation>
    <scope>NUCLEOTIDE SEQUENCE [LARGE SCALE GENOMIC DNA]</scope>
    <source>
        <strain evidence="3 4">CCFEE 6328</strain>
    </source>
</reference>
<keyword evidence="4" id="KW-1185">Reference proteome</keyword>
<proteinExistence type="predicted"/>
<dbReference type="CDD" id="cd02440">
    <property type="entry name" value="AdoMet_MTases"/>
    <property type="match status" value="1"/>
</dbReference>
<evidence type="ECO:0000259" key="2">
    <source>
        <dbReference type="Pfam" id="PF25053"/>
    </source>
</evidence>
<dbReference type="Gene3D" id="3.40.50.150">
    <property type="entry name" value="Vaccinia Virus protein VP39"/>
    <property type="match status" value="1"/>
</dbReference>
<gene>
    <name evidence="3" type="ORF">LTR69_004345</name>
</gene>
<evidence type="ECO:0000313" key="3">
    <source>
        <dbReference type="EMBL" id="KAK5063639.1"/>
    </source>
</evidence>
<organism evidence="3 4">
    <name type="scientific">Exophiala sideris</name>
    <dbReference type="NCBI Taxonomy" id="1016849"/>
    <lineage>
        <taxon>Eukaryota</taxon>
        <taxon>Fungi</taxon>
        <taxon>Dikarya</taxon>
        <taxon>Ascomycota</taxon>
        <taxon>Pezizomycotina</taxon>
        <taxon>Eurotiomycetes</taxon>
        <taxon>Chaetothyriomycetidae</taxon>
        <taxon>Chaetothyriales</taxon>
        <taxon>Herpotrichiellaceae</taxon>
        <taxon>Exophiala</taxon>
    </lineage>
</organism>
<dbReference type="SUPFAM" id="SSF53335">
    <property type="entry name" value="S-adenosyl-L-methionine-dependent methyltransferases"/>
    <property type="match status" value="1"/>
</dbReference>
<dbReference type="InterPro" id="IPR056693">
    <property type="entry name" value="DUF7791"/>
</dbReference>
<accession>A0ABR0JG32</accession>
<dbReference type="Proteomes" id="UP001345691">
    <property type="component" value="Unassembled WGS sequence"/>
</dbReference>
<protein>
    <recommendedName>
        <fullName evidence="5">Methyltransferase domain-containing protein</fullName>
    </recommendedName>
</protein>
<sequence length="700" mass="78111">MLHKVKKKHYQELVIIVETLLRGGTATAEFLLLALSANTKPAQAKDFDVDDGSIPCAKETIDPDGLARRLQSRCGGLVEVTRYSQDTKTDAGFVVQFLHQTVKEYFLERRSLESFLGFINYLAPGVDLPNGHFFMLRTCLEWLKMTPQARQGSSISLEGLPSSILYQAQMIESHLNRTPTDLLQALDSLMSQQSKEGLLWPVKAVEGQEVPLWLRRSKVAIQSGQLLLITATRFQLSHYISATLTVEMMRSICASGVTQFGYFPCALGFYERPPHLLVTANFLIDCGVDVSRLQTFNSRDPPISMDALRIFVSLHATCYYSDDETHDPVGHMAVLRRLLELSTDPSLWCVERTEAGGVPIRLAEHFLVNFGDNVRVLDLLWDQANTRSLSIADLFGRKPSQIFGLRNFQVRPAHETARWLFNHGATISSQVARRIYEPFAVHHEARSVENSAAYLIPRLEAARTTKLNLNLLDVGTGSGSISVGFAKAIPEGRVIAVDLNEGILPRARLLAEEAGVTNIEFRKGDVFNLPFEDETFDITHCHQVLTHTKAPSDALREMLRVTKPGGFVAAREGDLDTECVWPALPALLKFHDLTVAFMKAAGGTGSAGRQLLSWALQAGVKREQVTASFSTWTYSTPQEKKIWANAMIEYLRGGRMRTEILAKGLAQEAEMDEMAEAWEDWITKEDAMLAMMQGEIIIQK</sequence>
<name>A0ABR0JG32_9EURO</name>
<evidence type="ECO:0000259" key="1">
    <source>
        <dbReference type="Pfam" id="PF13847"/>
    </source>
</evidence>
<dbReference type="InterPro" id="IPR025714">
    <property type="entry name" value="Methyltranfer_dom"/>
</dbReference>